<name>A0AAD6QKL3_9ROSI</name>
<dbReference type="SUPFAM" id="SSF54928">
    <property type="entry name" value="RNA-binding domain, RBD"/>
    <property type="match status" value="2"/>
</dbReference>
<dbReference type="Proteomes" id="UP001164929">
    <property type="component" value="Chromosome 6"/>
</dbReference>
<dbReference type="InterPro" id="IPR012677">
    <property type="entry name" value="Nucleotide-bd_a/b_plait_sf"/>
</dbReference>
<protein>
    <submittedName>
        <fullName evidence="5">UBP1-associated protein 2B-like</fullName>
    </submittedName>
</protein>
<dbReference type="PANTHER" id="PTHR48024">
    <property type="entry name" value="GEO13361P1-RELATED"/>
    <property type="match status" value="1"/>
</dbReference>
<dbReference type="PROSITE" id="PS50102">
    <property type="entry name" value="RRM"/>
    <property type="match status" value="2"/>
</dbReference>
<dbReference type="InterPro" id="IPR035979">
    <property type="entry name" value="RBD_domain_sf"/>
</dbReference>
<dbReference type="InterPro" id="IPR050886">
    <property type="entry name" value="RNA-binding_reg"/>
</dbReference>
<evidence type="ECO:0000313" key="6">
    <source>
        <dbReference type="Proteomes" id="UP001164929"/>
    </source>
</evidence>
<keyword evidence="6" id="KW-1185">Reference proteome</keyword>
<dbReference type="GO" id="GO:0003723">
    <property type="term" value="F:RNA binding"/>
    <property type="evidence" value="ECO:0007669"/>
    <property type="project" value="UniProtKB-UniRule"/>
</dbReference>
<feature type="compositionally biased region" description="Polar residues" evidence="3">
    <location>
        <begin position="63"/>
        <end position="74"/>
    </location>
</feature>
<dbReference type="AlphaFoldDB" id="A0AAD6QKL3"/>
<dbReference type="InterPro" id="IPR000504">
    <property type="entry name" value="RRM_dom"/>
</dbReference>
<organism evidence="5 6">
    <name type="scientific">Populus alba x Populus x berolinensis</name>
    <dbReference type="NCBI Taxonomy" id="444605"/>
    <lineage>
        <taxon>Eukaryota</taxon>
        <taxon>Viridiplantae</taxon>
        <taxon>Streptophyta</taxon>
        <taxon>Embryophyta</taxon>
        <taxon>Tracheophyta</taxon>
        <taxon>Spermatophyta</taxon>
        <taxon>Magnoliopsida</taxon>
        <taxon>eudicotyledons</taxon>
        <taxon>Gunneridae</taxon>
        <taxon>Pentapetalae</taxon>
        <taxon>rosids</taxon>
        <taxon>fabids</taxon>
        <taxon>Malpighiales</taxon>
        <taxon>Salicaceae</taxon>
        <taxon>Saliceae</taxon>
        <taxon>Populus</taxon>
    </lineage>
</organism>
<dbReference type="GO" id="GO:0005634">
    <property type="term" value="C:nucleus"/>
    <property type="evidence" value="ECO:0007669"/>
    <property type="project" value="TreeGrafter"/>
</dbReference>
<proteinExistence type="predicted"/>
<feature type="domain" description="RRM" evidence="4">
    <location>
        <begin position="235"/>
        <end position="313"/>
    </location>
</feature>
<evidence type="ECO:0000313" key="5">
    <source>
        <dbReference type="EMBL" id="KAJ6992095.1"/>
    </source>
</evidence>
<evidence type="ECO:0000259" key="4">
    <source>
        <dbReference type="PROSITE" id="PS50102"/>
    </source>
</evidence>
<dbReference type="Pfam" id="PF00076">
    <property type="entry name" value="RRM_1"/>
    <property type="match status" value="2"/>
</dbReference>
<feature type="compositionally biased region" description="Basic and acidic residues" evidence="3">
    <location>
        <begin position="8"/>
        <end position="32"/>
    </location>
</feature>
<dbReference type="SMART" id="SM00360">
    <property type="entry name" value="RRM"/>
    <property type="match status" value="2"/>
</dbReference>
<gene>
    <name evidence="5" type="ORF">NC653_015448</name>
</gene>
<dbReference type="EMBL" id="JAQIZT010000006">
    <property type="protein sequence ID" value="KAJ6992095.1"/>
    <property type="molecule type" value="Genomic_DNA"/>
</dbReference>
<evidence type="ECO:0000256" key="3">
    <source>
        <dbReference type="SAM" id="MobiDB-lite"/>
    </source>
</evidence>
<accession>A0AAD6QKL3</accession>
<dbReference type="Gene3D" id="3.30.70.330">
    <property type="match status" value="2"/>
</dbReference>
<sequence>MARKRKLDSKSTETAEEPPKKQQQQEEPPKEEPQEEEVEEEEEEEYEEVEEEEEDNEDDPDGETNQNAQISAVENLNDDDDEDEEPIEKLLEPFGKDQLINLLSEAADGHRDVADKIRQVADQDPVHRKIFVHGLGWDTNAEALINAFKPYGEIEDCKAVCDKVTGKSKGYGFILFKKRSGARKALKEPQKKIGNRMAACQLASIGPVPQSSAGPSGPIAAAVQTQQPVSEYTLRKIYVSNVGANLDPQKLMSFFSEFGEIEEGPLGLDKATGKPKGFCLFVYKTVESAKKALEEPHKSFEGHILHCQKAVDGPKHAKSQKPPQQHHNMQSSHYQRNDGGGYVASGGRGGHLMAPAAAGAGIGFNQSAAAPALNPALGQALTALLATQGAGLGGLTNLLGTLGSAAAVTQGGVPSAAHGMQGAYGNQASISPGVIGAYANQGAMQGGYPNQQMGQGGSGRGQHGQYTPYMDLVFHAKVQSPMMHPVFKFENHLIVHSKYDNVTKTAYNLFGSVLLCRLRVPSPHQLASSNIRKFSFWIFGWICFKVETEDKLISVPMEALKGIQARRRHGWEMMFFIDKLRYAEMGIYQSKRTS</sequence>
<feature type="domain" description="RRM" evidence="4">
    <location>
        <begin position="128"/>
        <end position="205"/>
    </location>
</feature>
<dbReference type="PANTHER" id="PTHR48024:SF9">
    <property type="entry name" value="UBP1-ASSOCIATED PROTEINS 1A-RELATED"/>
    <property type="match status" value="1"/>
</dbReference>
<feature type="region of interest" description="Disordered" evidence="3">
    <location>
        <begin position="1"/>
        <end position="84"/>
    </location>
</feature>
<reference evidence="5" key="1">
    <citation type="journal article" date="2023" name="Mol. Ecol. Resour.">
        <title>Chromosome-level genome assembly of a triploid poplar Populus alba 'Berolinensis'.</title>
        <authorList>
            <person name="Chen S."/>
            <person name="Yu Y."/>
            <person name="Wang X."/>
            <person name="Wang S."/>
            <person name="Zhang T."/>
            <person name="Zhou Y."/>
            <person name="He R."/>
            <person name="Meng N."/>
            <person name="Wang Y."/>
            <person name="Liu W."/>
            <person name="Liu Z."/>
            <person name="Liu J."/>
            <person name="Guo Q."/>
            <person name="Huang H."/>
            <person name="Sederoff R.R."/>
            <person name="Wang G."/>
            <person name="Qu G."/>
            <person name="Chen S."/>
        </authorList>
    </citation>
    <scope>NUCLEOTIDE SEQUENCE</scope>
    <source>
        <strain evidence="5">SC-2020</strain>
    </source>
</reference>
<evidence type="ECO:0000256" key="2">
    <source>
        <dbReference type="PROSITE-ProRule" id="PRU00176"/>
    </source>
</evidence>
<feature type="compositionally biased region" description="Acidic residues" evidence="3">
    <location>
        <begin position="33"/>
        <end position="62"/>
    </location>
</feature>
<keyword evidence="1 2" id="KW-0694">RNA-binding</keyword>
<comment type="caution">
    <text evidence="5">The sequence shown here is derived from an EMBL/GenBank/DDBJ whole genome shotgun (WGS) entry which is preliminary data.</text>
</comment>
<feature type="region of interest" description="Disordered" evidence="3">
    <location>
        <begin position="311"/>
        <end position="346"/>
    </location>
</feature>
<feature type="compositionally biased region" description="Polar residues" evidence="3">
    <location>
        <begin position="321"/>
        <end position="334"/>
    </location>
</feature>
<evidence type="ECO:0000256" key="1">
    <source>
        <dbReference type="ARBA" id="ARBA00022884"/>
    </source>
</evidence>